<evidence type="ECO:0000259" key="3">
    <source>
        <dbReference type="Pfam" id="PF24994"/>
    </source>
</evidence>
<gene>
    <name evidence="4" type="ORF">SAY87_025341</name>
</gene>
<evidence type="ECO:0000259" key="2">
    <source>
        <dbReference type="Pfam" id="PF04859"/>
    </source>
</evidence>
<dbReference type="Proteomes" id="UP001345219">
    <property type="component" value="Chromosome 19"/>
</dbReference>
<dbReference type="InterPro" id="IPR040225">
    <property type="entry name" value="GIL1-like"/>
</dbReference>
<keyword evidence="5" id="KW-1185">Reference proteome</keyword>
<feature type="compositionally biased region" description="Basic and acidic residues" evidence="1">
    <location>
        <begin position="45"/>
        <end position="66"/>
    </location>
</feature>
<dbReference type="GO" id="GO:0009959">
    <property type="term" value="P:negative gravitropism"/>
    <property type="evidence" value="ECO:0007669"/>
    <property type="project" value="InterPro"/>
</dbReference>
<proteinExistence type="predicted"/>
<dbReference type="EMBL" id="JAXIOK010000024">
    <property type="protein sequence ID" value="KAK4741753.1"/>
    <property type="molecule type" value="Genomic_DNA"/>
</dbReference>
<dbReference type="Pfam" id="PF24994">
    <property type="entry name" value="GIL1_IRKI_C"/>
    <property type="match status" value="1"/>
</dbReference>
<dbReference type="InterPro" id="IPR006943">
    <property type="entry name" value="DUF641_pln"/>
</dbReference>
<comment type="caution">
    <text evidence="4">The sequence shown here is derived from an EMBL/GenBank/DDBJ whole genome shotgun (WGS) entry which is preliminary data.</text>
</comment>
<dbReference type="GO" id="GO:0009639">
    <property type="term" value="P:response to red or far red light"/>
    <property type="evidence" value="ECO:0007669"/>
    <property type="project" value="InterPro"/>
</dbReference>
<protein>
    <recommendedName>
        <fullName evidence="6">DUF641 domain-containing protein</fullName>
    </recommendedName>
</protein>
<dbReference type="PANTHER" id="PTHR31161">
    <property type="entry name" value="PROTEIN GRAVITROPIC IN THE LIGHT 1"/>
    <property type="match status" value="1"/>
</dbReference>
<dbReference type="InterPro" id="IPR056813">
    <property type="entry name" value="GIL1_IRKI_C"/>
</dbReference>
<organism evidence="4 5">
    <name type="scientific">Trapa incisa</name>
    <dbReference type="NCBI Taxonomy" id="236973"/>
    <lineage>
        <taxon>Eukaryota</taxon>
        <taxon>Viridiplantae</taxon>
        <taxon>Streptophyta</taxon>
        <taxon>Embryophyta</taxon>
        <taxon>Tracheophyta</taxon>
        <taxon>Spermatophyta</taxon>
        <taxon>Magnoliopsida</taxon>
        <taxon>eudicotyledons</taxon>
        <taxon>Gunneridae</taxon>
        <taxon>Pentapetalae</taxon>
        <taxon>rosids</taxon>
        <taxon>malvids</taxon>
        <taxon>Myrtales</taxon>
        <taxon>Lythraceae</taxon>
        <taxon>Trapa</taxon>
    </lineage>
</organism>
<evidence type="ECO:0008006" key="6">
    <source>
        <dbReference type="Google" id="ProtNLM"/>
    </source>
</evidence>
<feature type="domain" description="DUF641" evidence="2">
    <location>
        <begin position="87"/>
        <end position="211"/>
    </location>
</feature>
<reference evidence="4 5" key="1">
    <citation type="journal article" date="2023" name="Hortic Res">
        <title>Pangenome of water caltrop reveals structural variations and asymmetric subgenome divergence after allopolyploidization.</title>
        <authorList>
            <person name="Zhang X."/>
            <person name="Chen Y."/>
            <person name="Wang L."/>
            <person name="Yuan Y."/>
            <person name="Fang M."/>
            <person name="Shi L."/>
            <person name="Lu R."/>
            <person name="Comes H.P."/>
            <person name="Ma Y."/>
            <person name="Chen Y."/>
            <person name="Huang G."/>
            <person name="Zhou Y."/>
            <person name="Zheng Z."/>
            <person name="Qiu Y."/>
        </authorList>
    </citation>
    <scope>NUCLEOTIDE SEQUENCE [LARGE SCALE GENOMIC DNA]</scope>
    <source>
        <tissue evidence="4">Roots</tissue>
    </source>
</reference>
<sequence length="481" mass="53516">MANKVSNLSDLMQRVTVSCLLDPLCAVRGDPTDANGKYDEEEYDEHFSEDADKKKGEGESTNKEESNGGVRVLVQSNREPKMEGLASEMEVMLNEVFDAVSVMKRAYVGLQEAHCPWDPEKMRVADAAVVAELKRLGVLRARYRRSILINGGSSGCERRGGGRSSWGIGLREAVAPYEAVVDELKREVKAREADVENLKEKLKSVTNPRGNAKKGRSFSKKKLSHNLNQAVISAPTPELFEATMSQVREASESFTSFLLSLMRSAHWDISAAILSIQSAANTCSATTSGSHHAKYAIVSYITRKIFQGFDHESFYMDGSLFSLLNPEQYRQECFTQYCDMKAMDPVELLGILPTCPFGQFCSKKYLSIVYAKMEETLFGNLDQQNQVIHGNHPRSQFYREFLGLAKYVWLLHLLAFSLNPSPNQFEASRGAEFHPGYMESVVKFSEGKVPAGHVVGFPVSPGFKLGNGSVVKTRVYLVSRP</sequence>
<feature type="region of interest" description="Disordered" evidence="1">
    <location>
        <begin position="30"/>
        <end position="70"/>
    </location>
</feature>
<dbReference type="Pfam" id="PF04859">
    <property type="entry name" value="DUF641"/>
    <property type="match status" value="1"/>
</dbReference>
<feature type="domain" description="GIL1/IRKI C-terminal" evidence="3">
    <location>
        <begin position="425"/>
        <end position="476"/>
    </location>
</feature>
<dbReference type="AlphaFoldDB" id="A0AAN7GLB3"/>
<name>A0AAN7GLB3_9MYRT</name>
<accession>A0AAN7GLB3</accession>
<evidence type="ECO:0000313" key="5">
    <source>
        <dbReference type="Proteomes" id="UP001345219"/>
    </source>
</evidence>
<evidence type="ECO:0000313" key="4">
    <source>
        <dbReference type="EMBL" id="KAK4741753.1"/>
    </source>
</evidence>
<evidence type="ECO:0000256" key="1">
    <source>
        <dbReference type="SAM" id="MobiDB-lite"/>
    </source>
</evidence>